<keyword evidence="11" id="KW-1185">Reference proteome</keyword>
<dbReference type="GO" id="GO:0051301">
    <property type="term" value="P:cell division"/>
    <property type="evidence" value="ECO:0007669"/>
    <property type="project" value="UniProtKB-KW"/>
</dbReference>
<dbReference type="SUPFAM" id="SSF50978">
    <property type="entry name" value="WD40 repeat-like"/>
    <property type="match status" value="1"/>
</dbReference>
<feature type="region of interest" description="Disordered" evidence="8">
    <location>
        <begin position="301"/>
        <end position="329"/>
    </location>
</feature>
<dbReference type="InterPro" id="IPR015943">
    <property type="entry name" value="WD40/YVTN_repeat-like_dom_sf"/>
</dbReference>
<feature type="repeat" description="WD" evidence="7">
    <location>
        <begin position="782"/>
        <end position="815"/>
    </location>
</feature>
<feature type="region of interest" description="Disordered" evidence="8">
    <location>
        <begin position="1"/>
        <end position="59"/>
    </location>
</feature>
<sequence length="861" mass="94459">MSNLLLTSPIPSPPSSPQKQQQRKSQKLCHHQSSPQSTLNTSNLSNMDGGFGSRSSMLSTSTSSITDSLLLMSPISSSFSSNYRNFEDLSNLKQPNSTMVADSQPPKTPPRSTPCTAITASPSCPHTAPSHLLTSPQSRNAKFSRATSFAHHQQDSSFILSPSKKRLHPLSVLSPQSCQKPLTQVSDVNHRNCMTACNKTNRRITVASKPSCIVKKLDFSNIVTSYNDCDQECTNSQLLSPFSPKSLSSPKSNADLFSPTSGKRRNYESIMSPTNSLHADRFIPQRCTSSELEIAKHLMFTSNVPSTPPSSNSQSSNNGHNNGSSTMNMPYQFESCLESRLLDSTSKISEKKIFKFKPTNFHSLNISCGSMISVNGSTEESYRNSGQSRDPSGDTNSTSSDSCFNNQENIRRGNMSSSVVLSPKHALQTSTSADSNIQNKLQAVFSCNKQFSQMTEMEKRQLLQGGYGSGHSKQRVISSLPERVLDAPKMLDDFYLNLLDWSSQNILAVALFDTVYLWDANNGNIHMLTKTSEGSPEEVETNINTITSVAWTMDGTHLAVGTNHCTIELWNVERKKLVRKMLGHCSRVGSLSWNPKGPFMLSSGSRDGKILNHDVRVGPGGLNIHSTHGLFMQQHEAIPNYPSQVTSVFTGHSQEVCGLKWSPDGSQLASGGNDNTLHIWDAHAASFSPSLFTFNEHVAAVKALAWCPWQGHLLASGGGTADRKIHFWSTSNGALLNSVDTKSQVCSLLWSKYDRELVSSHGFSQNQLIVWKYPSLRKVAELTGHTSRVLHLAQSPDGSSVVSAAGDETLRFWRIFSSASDILHASCSTNQLSYGAKQFGRFFTSNTQYESLSLNDMMSLR</sequence>
<dbReference type="VEuPathDB" id="AmoebaDB:NfTy_005960"/>
<dbReference type="OMA" id="YQFESCL"/>
<comment type="similarity">
    <text evidence="1">Belongs to the WD repeat CDC20/Fizzy family.</text>
</comment>
<dbReference type="RefSeq" id="XP_044568567.1">
    <property type="nucleotide sequence ID" value="XM_044711549.1"/>
</dbReference>
<reference evidence="10 11" key="1">
    <citation type="journal article" date="2019" name="Sci. Rep.">
        <title>Nanopore sequencing improves the draft genome of the human pathogenic amoeba Naegleria fowleri.</title>
        <authorList>
            <person name="Liechti N."/>
            <person name="Schurch N."/>
            <person name="Bruggmann R."/>
            <person name="Wittwer M."/>
        </authorList>
    </citation>
    <scope>NUCLEOTIDE SEQUENCE [LARGE SCALE GENOMIC DNA]</scope>
    <source>
        <strain evidence="10 11">ATCC 30894</strain>
    </source>
</reference>
<keyword evidence="2 7" id="KW-0853">WD repeat</keyword>
<evidence type="ECO:0000256" key="8">
    <source>
        <dbReference type="SAM" id="MobiDB-lite"/>
    </source>
</evidence>
<keyword evidence="6" id="KW-0131">Cell cycle</keyword>
<dbReference type="PANTHER" id="PTHR19918:SF8">
    <property type="entry name" value="FI02843P"/>
    <property type="match status" value="1"/>
</dbReference>
<keyword evidence="5" id="KW-0498">Mitosis</keyword>
<dbReference type="VEuPathDB" id="AmoebaDB:NF0126410"/>
<dbReference type="Pfam" id="PF24807">
    <property type="entry name" value="WD40_CDC20-Fz"/>
    <property type="match status" value="1"/>
</dbReference>
<feature type="region of interest" description="Disordered" evidence="8">
    <location>
        <begin position="377"/>
        <end position="408"/>
    </location>
</feature>
<accession>A0A6A5CBA8</accession>
<feature type="compositionally biased region" description="Low complexity" evidence="8">
    <location>
        <begin position="301"/>
        <end position="328"/>
    </location>
</feature>
<feature type="domain" description="CDC20/Fizzy WD40" evidence="9">
    <location>
        <begin position="485"/>
        <end position="813"/>
    </location>
</feature>
<feature type="compositionally biased region" description="Low complexity" evidence="8">
    <location>
        <begin position="243"/>
        <end position="252"/>
    </location>
</feature>
<feature type="region of interest" description="Disordered" evidence="8">
    <location>
        <begin position="94"/>
        <end position="116"/>
    </location>
</feature>
<comment type="caution">
    <text evidence="10">The sequence shown here is derived from an EMBL/GenBank/DDBJ whole genome shotgun (WGS) entry which is preliminary data.</text>
</comment>
<dbReference type="GO" id="GO:0010997">
    <property type="term" value="F:anaphase-promoting complex binding"/>
    <property type="evidence" value="ECO:0007669"/>
    <property type="project" value="InterPro"/>
</dbReference>
<dbReference type="PROSITE" id="PS50082">
    <property type="entry name" value="WD_REPEATS_2"/>
    <property type="match status" value="3"/>
</dbReference>
<dbReference type="SMART" id="SM00320">
    <property type="entry name" value="WD40"/>
    <property type="match status" value="7"/>
</dbReference>
<evidence type="ECO:0000256" key="1">
    <source>
        <dbReference type="ARBA" id="ARBA00006445"/>
    </source>
</evidence>
<dbReference type="VEuPathDB" id="AmoebaDB:FDP41_007769"/>
<evidence type="ECO:0000259" key="9">
    <source>
        <dbReference type="Pfam" id="PF24807"/>
    </source>
</evidence>
<feature type="region of interest" description="Disordered" evidence="8">
    <location>
        <begin position="243"/>
        <end position="268"/>
    </location>
</feature>
<feature type="compositionally biased region" description="Basic residues" evidence="8">
    <location>
        <begin position="21"/>
        <end position="30"/>
    </location>
</feature>
<evidence type="ECO:0000256" key="6">
    <source>
        <dbReference type="ARBA" id="ARBA00023306"/>
    </source>
</evidence>
<evidence type="ECO:0000256" key="5">
    <source>
        <dbReference type="ARBA" id="ARBA00022776"/>
    </source>
</evidence>
<dbReference type="CDD" id="cd00200">
    <property type="entry name" value="WD40"/>
    <property type="match status" value="1"/>
</dbReference>
<feature type="repeat" description="WD" evidence="7">
    <location>
        <begin position="649"/>
        <end position="681"/>
    </location>
</feature>
<organism evidence="10 11">
    <name type="scientific">Naegleria fowleri</name>
    <name type="common">Brain eating amoeba</name>
    <dbReference type="NCBI Taxonomy" id="5763"/>
    <lineage>
        <taxon>Eukaryota</taxon>
        <taxon>Discoba</taxon>
        <taxon>Heterolobosea</taxon>
        <taxon>Tetramitia</taxon>
        <taxon>Eutetramitia</taxon>
        <taxon>Vahlkampfiidae</taxon>
        <taxon>Naegleria</taxon>
    </lineage>
</organism>
<dbReference type="InterPro" id="IPR001680">
    <property type="entry name" value="WD40_rpt"/>
</dbReference>
<feature type="compositionally biased region" description="Polar residues" evidence="8">
    <location>
        <begin position="31"/>
        <end position="46"/>
    </location>
</feature>
<dbReference type="InterPro" id="IPR036322">
    <property type="entry name" value="WD40_repeat_dom_sf"/>
</dbReference>
<keyword evidence="3" id="KW-0132">Cell division</keyword>
<evidence type="ECO:0000256" key="2">
    <source>
        <dbReference type="ARBA" id="ARBA00022574"/>
    </source>
</evidence>
<name>A0A6A5CBA8_NAEFO</name>
<dbReference type="GO" id="GO:0031145">
    <property type="term" value="P:anaphase-promoting complex-dependent catabolic process"/>
    <property type="evidence" value="ECO:0007669"/>
    <property type="project" value="TreeGrafter"/>
</dbReference>
<dbReference type="Proteomes" id="UP000444721">
    <property type="component" value="Unassembled WGS sequence"/>
</dbReference>
<evidence type="ECO:0000256" key="7">
    <source>
        <dbReference type="PROSITE-ProRule" id="PRU00221"/>
    </source>
</evidence>
<protein>
    <recommendedName>
        <fullName evidence="9">CDC20/Fizzy WD40 domain-containing protein</fullName>
    </recommendedName>
</protein>
<dbReference type="EMBL" id="VFQX01000004">
    <property type="protein sequence ID" value="KAF0983854.1"/>
    <property type="molecule type" value="Genomic_DNA"/>
</dbReference>
<dbReference type="PROSITE" id="PS50294">
    <property type="entry name" value="WD_REPEATS_REGION"/>
    <property type="match status" value="2"/>
</dbReference>
<evidence type="ECO:0000256" key="3">
    <source>
        <dbReference type="ARBA" id="ARBA00022618"/>
    </source>
</evidence>
<evidence type="ECO:0000313" key="10">
    <source>
        <dbReference type="EMBL" id="KAF0983854.1"/>
    </source>
</evidence>
<feature type="repeat" description="WD" evidence="7">
    <location>
        <begin position="539"/>
        <end position="580"/>
    </location>
</feature>
<evidence type="ECO:0000256" key="4">
    <source>
        <dbReference type="ARBA" id="ARBA00022737"/>
    </source>
</evidence>
<dbReference type="GO" id="GO:1990757">
    <property type="term" value="F:ubiquitin ligase activator activity"/>
    <property type="evidence" value="ECO:0007669"/>
    <property type="project" value="TreeGrafter"/>
</dbReference>
<dbReference type="GO" id="GO:0005680">
    <property type="term" value="C:anaphase-promoting complex"/>
    <property type="evidence" value="ECO:0007669"/>
    <property type="project" value="TreeGrafter"/>
</dbReference>
<dbReference type="AlphaFoldDB" id="A0A6A5CBA8"/>
<dbReference type="OrthoDB" id="10263272at2759"/>
<gene>
    <name evidence="10" type="ORF">FDP41_007769</name>
</gene>
<dbReference type="PANTHER" id="PTHR19918">
    <property type="entry name" value="CELL DIVISION CYCLE 20 CDC20 FIZZY -RELATED"/>
    <property type="match status" value="1"/>
</dbReference>
<proteinExistence type="inferred from homology"/>
<dbReference type="GeneID" id="68114987"/>
<dbReference type="VEuPathDB" id="AmoebaDB:NF0126400"/>
<dbReference type="InterPro" id="IPR056150">
    <property type="entry name" value="WD40_CDC20-Fz"/>
</dbReference>
<evidence type="ECO:0000313" key="11">
    <source>
        <dbReference type="Proteomes" id="UP000444721"/>
    </source>
</evidence>
<dbReference type="Gene3D" id="2.130.10.10">
    <property type="entry name" value="YVTN repeat-like/Quinoprotein amine dehydrogenase"/>
    <property type="match status" value="1"/>
</dbReference>
<keyword evidence="4" id="KW-0677">Repeat</keyword>
<dbReference type="InterPro" id="IPR033010">
    <property type="entry name" value="Cdc20/Fizzy"/>
</dbReference>
<dbReference type="GO" id="GO:1905786">
    <property type="term" value="P:positive regulation of anaphase-promoting complex-dependent catabolic process"/>
    <property type="evidence" value="ECO:0007669"/>
    <property type="project" value="TreeGrafter"/>
</dbReference>